<reference evidence="4" key="4">
    <citation type="journal article" date="2015" name="G3 (Bethesda)">
        <title>Genome sequences of three phytopathogenic species of the Magnaporthaceae family of fungi.</title>
        <authorList>
            <person name="Okagaki L.H."/>
            <person name="Nunes C.C."/>
            <person name="Sailsbery J."/>
            <person name="Clay B."/>
            <person name="Brown D."/>
            <person name="John T."/>
            <person name="Oh Y."/>
            <person name="Young N."/>
            <person name="Fitzgerald M."/>
            <person name="Haas B.J."/>
            <person name="Zeng Q."/>
            <person name="Young S."/>
            <person name="Adiconis X."/>
            <person name="Fan L."/>
            <person name="Levin J.Z."/>
            <person name="Mitchell T.K."/>
            <person name="Okubara P.A."/>
            <person name="Farman M.L."/>
            <person name="Kohn L.M."/>
            <person name="Birren B."/>
            <person name="Ma L.-J."/>
            <person name="Dean R.A."/>
        </authorList>
    </citation>
    <scope>NUCLEOTIDE SEQUENCE</scope>
    <source>
        <strain evidence="4">ATCC 64411 / 73-15</strain>
    </source>
</reference>
<organism evidence="4 5">
    <name type="scientific">Magnaporthiopsis poae (strain ATCC 64411 / 73-15)</name>
    <name type="common">Kentucky bluegrass fungus</name>
    <name type="synonym">Magnaporthe poae</name>
    <dbReference type="NCBI Taxonomy" id="644358"/>
    <lineage>
        <taxon>Eukaryota</taxon>
        <taxon>Fungi</taxon>
        <taxon>Dikarya</taxon>
        <taxon>Ascomycota</taxon>
        <taxon>Pezizomycotina</taxon>
        <taxon>Sordariomycetes</taxon>
        <taxon>Sordariomycetidae</taxon>
        <taxon>Magnaporthales</taxon>
        <taxon>Magnaporthaceae</taxon>
        <taxon>Magnaporthiopsis</taxon>
    </lineage>
</organism>
<protein>
    <submittedName>
        <fullName evidence="3 4">Uncharacterized protein</fullName>
    </submittedName>
</protein>
<dbReference type="EMBL" id="GL876968">
    <property type="protein sequence ID" value="KLU85575.1"/>
    <property type="molecule type" value="Genomic_DNA"/>
</dbReference>
<reference evidence="3" key="1">
    <citation type="submission" date="2010-05" db="EMBL/GenBank/DDBJ databases">
        <title>The Genome Sequence of Magnaporthe poae strain ATCC 64411.</title>
        <authorList>
            <consortium name="The Broad Institute Genome Sequencing Platform"/>
            <consortium name="Broad Institute Genome Sequencing Center for Infectious Disease"/>
            <person name="Ma L.-J."/>
            <person name="Dead R."/>
            <person name="Young S."/>
            <person name="Zeng Q."/>
            <person name="Koehrsen M."/>
            <person name="Alvarado L."/>
            <person name="Berlin A."/>
            <person name="Chapman S.B."/>
            <person name="Chen Z."/>
            <person name="Freedman E."/>
            <person name="Gellesch M."/>
            <person name="Goldberg J."/>
            <person name="Griggs A."/>
            <person name="Gujja S."/>
            <person name="Heilman E.R."/>
            <person name="Heiman D."/>
            <person name="Hepburn T."/>
            <person name="Howarth C."/>
            <person name="Jen D."/>
            <person name="Larson L."/>
            <person name="Mehta T."/>
            <person name="Neiman D."/>
            <person name="Pearson M."/>
            <person name="Roberts A."/>
            <person name="Saif S."/>
            <person name="Shea T."/>
            <person name="Shenoy N."/>
            <person name="Sisk P."/>
            <person name="Stolte C."/>
            <person name="Sykes S."/>
            <person name="Walk T."/>
            <person name="White J."/>
            <person name="Yandava C."/>
            <person name="Haas B."/>
            <person name="Nusbaum C."/>
            <person name="Birren B."/>
        </authorList>
    </citation>
    <scope>NUCLEOTIDE SEQUENCE</scope>
    <source>
        <strain evidence="3">ATCC 64411</strain>
    </source>
</reference>
<feature type="domain" description="DUF8212" evidence="2">
    <location>
        <begin position="220"/>
        <end position="252"/>
    </location>
</feature>
<accession>A0A0C4DX60</accession>
<dbReference type="Pfam" id="PF06985">
    <property type="entry name" value="HET"/>
    <property type="match status" value="1"/>
</dbReference>
<reference evidence="4" key="5">
    <citation type="submission" date="2015-06" db="UniProtKB">
        <authorList>
            <consortium name="EnsemblFungi"/>
        </authorList>
    </citation>
    <scope>IDENTIFICATION</scope>
    <source>
        <strain evidence="4">ATCC 64411</strain>
    </source>
</reference>
<dbReference type="VEuPathDB" id="FungiDB:MAPG_04598"/>
<dbReference type="STRING" id="644358.A0A0C4DX60"/>
<dbReference type="AlphaFoldDB" id="A0A0C4DX60"/>
<feature type="domain" description="Heterokaryon incompatibility" evidence="1">
    <location>
        <begin position="22"/>
        <end position="111"/>
    </location>
</feature>
<dbReference type="Proteomes" id="UP000011715">
    <property type="component" value="Unassembled WGS sequence"/>
</dbReference>
<dbReference type="PANTHER" id="PTHR10622">
    <property type="entry name" value="HET DOMAIN-CONTAINING PROTEIN"/>
    <property type="match status" value="1"/>
</dbReference>
<evidence type="ECO:0000259" key="2">
    <source>
        <dbReference type="Pfam" id="PF26640"/>
    </source>
</evidence>
<dbReference type="EMBL" id="ADBL01001078">
    <property type="status" value="NOT_ANNOTATED_CDS"/>
    <property type="molecule type" value="Genomic_DNA"/>
</dbReference>
<sequence length="632" mass="71293">MRFLNTETLGFEEVDVPEPKSYAVLSHTWGDGEVTFRDMADLETAKLKAGFDKIAKTCLLARLEGYRLAWVDTCCIDKSSSAELSEAINSMFSLYAESGKCFVYLNDYHSDIFIEDEFAACRWFTRGWTLQELIAPDELQFYQAGWQAMGTKRSLLRYIHDITRIPTVVLEDREATFTRCVAQRMSWAAGRVTRRPEDVAYCLLGLFGVNMPMLYGMGKKAFLRLQEEIIKDTNDLSIFAWIDQSLDSDAEHGVFAESPDVFRACSNLVFSDGETFAGYFSITNRGLRIKTTVDTESCPMPFANKRHVSAEEQYDSANDSPNPQSCVKYAEERLYRLRLYCRDPTLHDADIMLIMRKQGDGAHLCRVRCDGFVTAERLPYNLIIPTMEMFLAVTAQHLCPTGYLLTDLRSGSPGVRLDVIANFPHRHWDLQSLASGQQCRFRLTARFLGFSLIQISHHIGNNRSYLPPQRVDSGGATHRQMVPRVYLLVAFWLEPSIGGVTDPLVKCSIHCREPGRDLRFVMDWAENRAELGILRSPAVSLNEAQSILKYDFPGFGAQQSVYVSDIPRYSPHPAASTSAPHVASWAGVRGTVSVPETVRPMYHAIPEPDGLGLKPSSQQHLYYTVQVNADIK</sequence>
<dbReference type="EnsemblFungi" id="MAPG_04598T0">
    <property type="protein sequence ID" value="MAPG_04598T0"/>
    <property type="gene ID" value="MAPG_04598"/>
</dbReference>
<dbReference type="OrthoDB" id="20872at2759"/>
<reference evidence="3" key="3">
    <citation type="submission" date="2011-03" db="EMBL/GenBank/DDBJ databases">
        <title>Annotation of Magnaporthe poae ATCC 64411.</title>
        <authorList>
            <person name="Ma L.-J."/>
            <person name="Dead R."/>
            <person name="Young S.K."/>
            <person name="Zeng Q."/>
            <person name="Gargeya S."/>
            <person name="Fitzgerald M."/>
            <person name="Haas B."/>
            <person name="Abouelleil A."/>
            <person name="Alvarado L."/>
            <person name="Arachchi H.M."/>
            <person name="Berlin A."/>
            <person name="Brown A."/>
            <person name="Chapman S.B."/>
            <person name="Chen Z."/>
            <person name="Dunbar C."/>
            <person name="Freedman E."/>
            <person name="Gearin G."/>
            <person name="Gellesch M."/>
            <person name="Goldberg J."/>
            <person name="Griggs A."/>
            <person name="Gujja S."/>
            <person name="Heiman D."/>
            <person name="Howarth C."/>
            <person name="Larson L."/>
            <person name="Lui A."/>
            <person name="MacDonald P.J.P."/>
            <person name="Mehta T."/>
            <person name="Montmayeur A."/>
            <person name="Murphy C."/>
            <person name="Neiman D."/>
            <person name="Pearson M."/>
            <person name="Priest M."/>
            <person name="Roberts A."/>
            <person name="Saif S."/>
            <person name="Shea T."/>
            <person name="Shenoy N."/>
            <person name="Sisk P."/>
            <person name="Stolte C."/>
            <person name="Sykes S."/>
            <person name="Yandava C."/>
            <person name="Wortman J."/>
            <person name="Nusbaum C."/>
            <person name="Birren B."/>
        </authorList>
    </citation>
    <scope>NUCLEOTIDE SEQUENCE</scope>
    <source>
        <strain evidence="3">ATCC 64411</strain>
    </source>
</reference>
<dbReference type="InterPro" id="IPR010730">
    <property type="entry name" value="HET"/>
</dbReference>
<proteinExistence type="predicted"/>
<evidence type="ECO:0000259" key="1">
    <source>
        <dbReference type="Pfam" id="PF06985"/>
    </source>
</evidence>
<evidence type="ECO:0000313" key="4">
    <source>
        <dbReference type="EnsemblFungi" id="MAPG_04598T0"/>
    </source>
</evidence>
<gene>
    <name evidence="3" type="ORF">MAPG_04598</name>
</gene>
<name>A0A0C4DX60_MAGP6</name>
<dbReference type="InterPro" id="IPR058525">
    <property type="entry name" value="DUF8212"/>
</dbReference>
<evidence type="ECO:0000313" key="3">
    <source>
        <dbReference type="EMBL" id="KLU85575.1"/>
    </source>
</evidence>
<keyword evidence="5" id="KW-1185">Reference proteome</keyword>
<evidence type="ECO:0000313" key="5">
    <source>
        <dbReference type="Proteomes" id="UP000011715"/>
    </source>
</evidence>
<dbReference type="Pfam" id="PF26640">
    <property type="entry name" value="DUF8212"/>
    <property type="match status" value="1"/>
</dbReference>
<dbReference type="PANTHER" id="PTHR10622:SF12">
    <property type="entry name" value="HET DOMAIN-CONTAINING PROTEIN"/>
    <property type="match status" value="1"/>
</dbReference>
<dbReference type="eggNOG" id="ENOG502SHG8">
    <property type="taxonomic scope" value="Eukaryota"/>
</dbReference>
<reference evidence="5" key="2">
    <citation type="submission" date="2010-05" db="EMBL/GenBank/DDBJ databases">
        <title>The genome sequence of Magnaporthe poae strain ATCC 64411.</title>
        <authorList>
            <person name="Ma L.-J."/>
            <person name="Dead R."/>
            <person name="Young S."/>
            <person name="Zeng Q."/>
            <person name="Koehrsen M."/>
            <person name="Alvarado L."/>
            <person name="Berlin A."/>
            <person name="Chapman S.B."/>
            <person name="Chen Z."/>
            <person name="Freedman E."/>
            <person name="Gellesch M."/>
            <person name="Goldberg J."/>
            <person name="Griggs A."/>
            <person name="Gujja S."/>
            <person name="Heilman E.R."/>
            <person name="Heiman D."/>
            <person name="Hepburn T."/>
            <person name="Howarth C."/>
            <person name="Jen D."/>
            <person name="Larson L."/>
            <person name="Mehta T."/>
            <person name="Neiman D."/>
            <person name="Pearson M."/>
            <person name="Roberts A."/>
            <person name="Saif S."/>
            <person name="Shea T."/>
            <person name="Shenoy N."/>
            <person name="Sisk P."/>
            <person name="Stolte C."/>
            <person name="Sykes S."/>
            <person name="Walk T."/>
            <person name="White J."/>
            <person name="Yandava C."/>
            <person name="Haas B."/>
            <person name="Nusbaum C."/>
            <person name="Birren B."/>
        </authorList>
    </citation>
    <scope>NUCLEOTIDE SEQUENCE [LARGE SCALE GENOMIC DNA]</scope>
    <source>
        <strain evidence="5">ATCC 64411 / 73-15</strain>
    </source>
</reference>